<keyword evidence="2" id="KW-1185">Reference proteome</keyword>
<reference evidence="1 2" key="1">
    <citation type="submission" date="2020-01" db="EMBL/GenBank/DDBJ databases">
        <title>Paenibacillus sp. nov., isolated from tomato rhizosphere.</title>
        <authorList>
            <person name="Weon H.-Y."/>
            <person name="Lee S.A."/>
        </authorList>
    </citation>
    <scope>NUCLEOTIDE SEQUENCE [LARGE SCALE GENOMIC DNA]</scope>
    <source>
        <strain evidence="1 2">12200R-189</strain>
    </source>
</reference>
<organism evidence="1 2">
    <name type="scientific">Paenibacillus lycopersici</name>
    <dbReference type="NCBI Taxonomy" id="2704462"/>
    <lineage>
        <taxon>Bacteria</taxon>
        <taxon>Bacillati</taxon>
        <taxon>Bacillota</taxon>
        <taxon>Bacilli</taxon>
        <taxon>Bacillales</taxon>
        <taxon>Paenibacillaceae</taxon>
        <taxon>Paenibacillus</taxon>
    </lineage>
</organism>
<evidence type="ECO:0000313" key="1">
    <source>
        <dbReference type="EMBL" id="QHT61083.1"/>
    </source>
</evidence>
<name>A0A6C0FZX6_9BACL</name>
<accession>A0A6C0FZX6</accession>
<dbReference type="Proteomes" id="UP000476064">
    <property type="component" value="Chromosome"/>
</dbReference>
<sequence length="154" mass="18531">MHSDDLEELILTDQGRERWQRRQRELERWVVRQKPRRRPKQTVILRNIVLDAEWLKAITILWRSGIDTEHSCAGVSLSDEPVDHSLYAYLTIPESERATRFVRFTMERLQHRVLITYEPHEKRYDLSSFFIQHNRSFCYLMERCALNFATLDPG</sequence>
<evidence type="ECO:0000313" key="2">
    <source>
        <dbReference type="Proteomes" id="UP000476064"/>
    </source>
</evidence>
<gene>
    <name evidence="1" type="ORF">GXP70_14725</name>
</gene>
<dbReference type="EMBL" id="CP048209">
    <property type="protein sequence ID" value="QHT61083.1"/>
    <property type="molecule type" value="Genomic_DNA"/>
</dbReference>
<proteinExistence type="predicted"/>
<dbReference type="KEGG" id="plyc:GXP70_14725"/>
<dbReference type="AlphaFoldDB" id="A0A6C0FZX6"/>
<protein>
    <submittedName>
        <fullName evidence="1">Uncharacterized protein</fullName>
    </submittedName>
</protein>